<dbReference type="RefSeq" id="WP_106462440.1">
    <property type="nucleotide sequence ID" value="NZ_PXOQ01000007.1"/>
</dbReference>
<dbReference type="EMBL" id="PXOQ01000007">
    <property type="protein sequence ID" value="PSG90300.1"/>
    <property type="molecule type" value="Genomic_DNA"/>
</dbReference>
<organism evidence="2 3">
    <name type="scientific">Aurantibacter aestuarii</name>
    <dbReference type="NCBI Taxonomy" id="1266046"/>
    <lineage>
        <taxon>Bacteria</taxon>
        <taxon>Pseudomonadati</taxon>
        <taxon>Bacteroidota</taxon>
        <taxon>Flavobacteriia</taxon>
        <taxon>Flavobacteriales</taxon>
        <taxon>Flavobacteriaceae</taxon>
        <taxon>Aurantibacter</taxon>
    </lineage>
</organism>
<gene>
    <name evidence="2" type="ORF">C7H52_03190</name>
</gene>
<dbReference type="OrthoDB" id="680581at2"/>
<keyword evidence="1" id="KW-0175">Coiled coil</keyword>
<name>A0A2T1NCX5_9FLAO</name>
<reference evidence="2 3" key="1">
    <citation type="submission" date="2018-03" db="EMBL/GenBank/DDBJ databases">
        <title>Mesoflavibacter sp. HG37 and Mesoflavibacter sp. HG96 sp.nov., two marine bacteria isolated from seawater of Western Pacific Ocean.</title>
        <authorList>
            <person name="Cheng H."/>
            <person name="Wu Y.-H."/>
            <person name="Guo L.-L."/>
            <person name="Xu X.-W."/>
        </authorList>
    </citation>
    <scope>NUCLEOTIDE SEQUENCE [LARGE SCALE GENOMIC DNA]</scope>
    <source>
        <strain evidence="2 3">KCTC 32269</strain>
    </source>
</reference>
<dbReference type="Proteomes" id="UP000238426">
    <property type="component" value="Unassembled WGS sequence"/>
</dbReference>
<accession>A0A2T1NCX5</accession>
<comment type="caution">
    <text evidence="2">The sequence shown here is derived from an EMBL/GenBank/DDBJ whole genome shotgun (WGS) entry which is preliminary data.</text>
</comment>
<evidence type="ECO:0000256" key="1">
    <source>
        <dbReference type="SAM" id="Coils"/>
    </source>
</evidence>
<dbReference type="AlphaFoldDB" id="A0A2T1NCX5"/>
<feature type="coiled-coil region" evidence="1">
    <location>
        <begin position="41"/>
        <end position="68"/>
    </location>
</feature>
<evidence type="ECO:0000313" key="2">
    <source>
        <dbReference type="EMBL" id="PSG90300.1"/>
    </source>
</evidence>
<keyword evidence="3" id="KW-1185">Reference proteome</keyword>
<proteinExistence type="predicted"/>
<evidence type="ECO:0000313" key="3">
    <source>
        <dbReference type="Proteomes" id="UP000238426"/>
    </source>
</evidence>
<sequence>MANQQDVLTKISMLTTEIKTKYPELQKYLDETRITLPQGDNSDAEIDSKSLENYMNELEELIKNYKDNKS</sequence>
<protein>
    <submittedName>
        <fullName evidence="2">Uncharacterized protein</fullName>
    </submittedName>
</protein>